<accession>A0A2A2WMR9</accession>
<feature type="binding site" evidence="1">
    <location>
        <position position="88"/>
    </location>
    <ligand>
        <name>Mg(2+)</name>
        <dbReference type="ChEBI" id="CHEBI:18420"/>
        <label>1</label>
        <note>catalytic</note>
    </ligand>
</feature>
<evidence type="ECO:0000313" key="3">
    <source>
        <dbReference type="Proteomes" id="UP000218810"/>
    </source>
</evidence>
<dbReference type="InterPro" id="IPR000760">
    <property type="entry name" value="Inositol_monophosphatase-like"/>
</dbReference>
<dbReference type="PANTHER" id="PTHR43028:SF5">
    <property type="entry name" value="3'(2'),5'-BISPHOSPHATE NUCLEOTIDASE 1"/>
    <property type="match status" value="1"/>
</dbReference>
<dbReference type="Gene3D" id="3.30.540.10">
    <property type="entry name" value="Fructose-1,6-Bisphosphatase, subunit A, domain 1"/>
    <property type="match status" value="1"/>
</dbReference>
<dbReference type="RefSeq" id="WP_095718829.1">
    <property type="nucleotide sequence ID" value="NZ_NTGA01000023.1"/>
</dbReference>
<dbReference type="InterPro" id="IPR050725">
    <property type="entry name" value="CysQ/Inositol_MonoPase"/>
</dbReference>
<organism evidence="2 3">
    <name type="scientific">Dietzia natronolimnaea</name>
    <dbReference type="NCBI Taxonomy" id="161920"/>
    <lineage>
        <taxon>Bacteria</taxon>
        <taxon>Bacillati</taxon>
        <taxon>Actinomycetota</taxon>
        <taxon>Actinomycetes</taxon>
        <taxon>Mycobacteriales</taxon>
        <taxon>Dietziaceae</taxon>
        <taxon>Dietzia</taxon>
    </lineage>
</organism>
<protein>
    <submittedName>
        <fullName evidence="2">Inositol monophosphatase</fullName>
    </submittedName>
</protein>
<comment type="cofactor">
    <cofactor evidence="1">
        <name>Mg(2+)</name>
        <dbReference type="ChEBI" id="CHEBI:18420"/>
    </cofactor>
</comment>
<keyword evidence="1" id="KW-0479">Metal-binding</keyword>
<dbReference type="PANTHER" id="PTHR43028">
    <property type="entry name" value="3'(2'),5'-BISPHOSPHATE NUCLEOTIDASE 1"/>
    <property type="match status" value="1"/>
</dbReference>
<feature type="binding site" evidence="1">
    <location>
        <position position="219"/>
    </location>
    <ligand>
        <name>Mg(2+)</name>
        <dbReference type="ChEBI" id="CHEBI:18420"/>
        <label>1</label>
        <note>catalytic</note>
    </ligand>
</feature>
<dbReference type="OrthoDB" id="9772456at2"/>
<feature type="binding site" evidence="1">
    <location>
        <position position="86"/>
    </location>
    <ligand>
        <name>Mg(2+)</name>
        <dbReference type="ChEBI" id="CHEBI:18420"/>
        <label>1</label>
        <note>catalytic</note>
    </ligand>
</feature>
<dbReference type="EMBL" id="NTGA01000023">
    <property type="protein sequence ID" value="PAY22471.1"/>
    <property type="molecule type" value="Genomic_DNA"/>
</dbReference>
<keyword evidence="3" id="KW-1185">Reference proteome</keyword>
<feature type="binding site" evidence="1">
    <location>
        <position position="68"/>
    </location>
    <ligand>
        <name>Mg(2+)</name>
        <dbReference type="ChEBI" id="CHEBI:18420"/>
        <label>1</label>
        <note>catalytic</note>
    </ligand>
</feature>
<gene>
    <name evidence="2" type="ORF">CEY15_13095</name>
</gene>
<reference evidence="3" key="1">
    <citation type="submission" date="2017-09" db="EMBL/GenBank/DDBJ databases">
        <authorList>
            <person name="Zhang Y."/>
            <person name="Huang X."/>
            <person name="Liu J."/>
            <person name="Lu L."/>
            <person name="Peng K."/>
        </authorList>
    </citation>
    <scope>NUCLEOTIDE SEQUENCE [LARGE SCALE GENOMIC DNA]</scope>
    <source>
        <strain evidence="3">S-XJ-1</strain>
    </source>
</reference>
<dbReference type="Pfam" id="PF00459">
    <property type="entry name" value="Inositol_P"/>
    <property type="match status" value="1"/>
</dbReference>
<comment type="caution">
    <text evidence="2">The sequence shown here is derived from an EMBL/GenBank/DDBJ whole genome shotgun (WGS) entry which is preliminary data.</text>
</comment>
<dbReference type="AlphaFoldDB" id="A0A2A2WMR9"/>
<keyword evidence="1" id="KW-0460">Magnesium</keyword>
<dbReference type="SUPFAM" id="SSF56655">
    <property type="entry name" value="Carbohydrate phosphatase"/>
    <property type="match status" value="1"/>
</dbReference>
<dbReference type="GO" id="GO:0046872">
    <property type="term" value="F:metal ion binding"/>
    <property type="evidence" value="ECO:0007669"/>
    <property type="project" value="UniProtKB-KW"/>
</dbReference>
<name>A0A2A2WMR9_9ACTN</name>
<dbReference type="Proteomes" id="UP000218810">
    <property type="component" value="Unassembled WGS sequence"/>
</dbReference>
<dbReference type="GO" id="GO:0050427">
    <property type="term" value="P:3'-phosphoadenosine 5'-phosphosulfate metabolic process"/>
    <property type="evidence" value="ECO:0007669"/>
    <property type="project" value="TreeGrafter"/>
</dbReference>
<evidence type="ECO:0000256" key="1">
    <source>
        <dbReference type="PIRSR" id="PIRSR600760-2"/>
    </source>
</evidence>
<feature type="binding site" evidence="1">
    <location>
        <position position="89"/>
    </location>
    <ligand>
        <name>Mg(2+)</name>
        <dbReference type="ChEBI" id="CHEBI:18420"/>
        <label>1</label>
        <note>catalytic</note>
    </ligand>
</feature>
<proteinExistence type="predicted"/>
<evidence type="ECO:0000313" key="2">
    <source>
        <dbReference type="EMBL" id="PAY22471.1"/>
    </source>
</evidence>
<sequence length="273" mass="29678">MSPFPEHGRTNDQRLAEDLAAQAGRLLTDLRVSRVAPEELGDFAEGEARAVIVDRLAVARPDDLVFGEWNPESRERLEAERVWMIDPLDGVSSYCTPGRPDWAVHVALWERGPDGTGGITACAIAMPAYGRVITGRGATTYQPISIIRGPRPGPLVPPREDDRLRIAVSEADPPAFAEELAESLGASLARLGSGGGKTATVVEDECDAYIHTSGHHQWDSAATYGVVRQRGLHASRLDGSELVYNGEEIDFPDLLVCKEDVADRIIEAARQYL</sequence>
<dbReference type="GO" id="GO:0000103">
    <property type="term" value="P:sulfate assimilation"/>
    <property type="evidence" value="ECO:0007669"/>
    <property type="project" value="TreeGrafter"/>
</dbReference>
<dbReference type="Gene3D" id="3.40.190.80">
    <property type="match status" value="1"/>
</dbReference>
<dbReference type="GO" id="GO:0008441">
    <property type="term" value="F:3'(2'),5'-bisphosphate nucleotidase activity"/>
    <property type="evidence" value="ECO:0007669"/>
    <property type="project" value="TreeGrafter"/>
</dbReference>